<proteinExistence type="predicted"/>
<organism evidence="2 3">
    <name type="scientific">Leishmania braziliensis MHOM/BR/75/M2904</name>
    <dbReference type="NCBI Taxonomy" id="420245"/>
    <lineage>
        <taxon>Eukaryota</taxon>
        <taxon>Discoba</taxon>
        <taxon>Euglenozoa</taxon>
        <taxon>Kinetoplastea</taxon>
        <taxon>Metakinetoplastina</taxon>
        <taxon>Trypanosomatida</taxon>
        <taxon>Trypanosomatidae</taxon>
        <taxon>Leishmaniinae</taxon>
        <taxon>Leishmania</taxon>
        <taxon>Leishmania braziliensis species complex</taxon>
    </lineage>
</organism>
<feature type="region of interest" description="Disordered" evidence="1">
    <location>
        <begin position="1"/>
        <end position="20"/>
    </location>
</feature>
<feature type="compositionally biased region" description="Polar residues" evidence="1">
    <location>
        <begin position="350"/>
        <end position="371"/>
    </location>
</feature>
<feature type="compositionally biased region" description="Polar residues" evidence="1">
    <location>
        <begin position="1"/>
        <end position="15"/>
    </location>
</feature>
<dbReference type="SUPFAM" id="SSF56672">
    <property type="entry name" value="DNA/RNA polymerases"/>
    <property type="match status" value="1"/>
</dbReference>
<dbReference type="Gene3D" id="1.10.150.810">
    <property type="match status" value="1"/>
</dbReference>
<feature type="region of interest" description="Disordered" evidence="1">
    <location>
        <begin position="349"/>
        <end position="374"/>
    </location>
</feature>
<sequence length="742" mass="82434">MHTARTTSSAATIKQTAGKEKARMHGLLRAPRAVHALASSLPRCLTTLSTSRRAFGLHRTTGLLKSEKMEENAASQPLTVYHPQAGLQDTPAQVDLSSLFYDTSVVDITLSKRKFTKDDDDGSFMFGQVPRGHMKREQVLKYIDMDELKKASELLEVPDAYTYPLHRMETISEAIMRTMQSRVLMCKYASLDDFYTMKRHIGTDEDVMRATLPGNSIYFQFIHLGGAKDADGPTSSSSLSSHHAKQQEVKAVRDAVEKILRRYVCRILEPFPNELAIDVTHYATYLPLLNVSRRNVSQVLKDVEDYIAKKPVNKEGIAGPPSEKEIEPLTPDALAAEIARIIRREVLTRRPQSASEGSGEATRTTDAQETPSSADAASTAAVRVCIGVATSPVLAKIACDAEVLAVMAKLRDEQAASLTTGKGGGSSGVPLVSIRSFHRHIRSMKASRDFMASFPVSRVPVFTPAFVELLKRIFGIVTCRDFYEKRYHLYYCMSRETAHACYAAAFGRMYFEEEVVTSLVAPENLRRSIAPLEFMASNRISIVNEDRTDYNVTMRSVIIGQLRKQLGNVGCKATQVPFGRLSTDDAIHRTAEAAMRSLHRYMYTKGLTYAGVRVTLHRSNIDPVMGRFEGETTEEAAVAVLHRVLAKLLPYRNCLEDSTEGQNTARYITLAVFGISLIPMVPPIMIAEAKKLEKLYFTAKGFFLLYQGRIMRRNEMLATGGAEAKSSGRKRKPGKVDSVVYV</sequence>
<dbReference type="AlphaFoldDB" id="A0A3P3ZAX7"/>
<reference evidence="2 3" key="1">
    <citation type="submission" date="2018-09" db="EMBL/GenBank/DDBJ databases">
        <authorList>
            <person name="Peiro R."/>
            <person name="Begona"/>
            <person name="Cbmso G."/>
            <person name="Lopez M."/>
            <person name="Gonzalez S."/>
        </authorList>
    </citation>
    <scope>NUCLEOTIDE SEQUENCE [LARGE SCALE GENOMIC DNA]</scope>
</reference>
<evidence type="ECO:0000256" key="1">
    <source>
        <dbReference type="SAM" id="MobiDB-lite"/>
    </source>
</evidence>
<gene>
    <name evidence="2" type="ORF">LBRM2904_28.1520</name>
</gene>
<name>A0A3P3ZAX7_LEIBR</name>
<accession>A0A3P3ZAX7</accession>
<protein>
    <submittedName>
        <fullName evidence="2">Hypothetical_protein</fullName>
    </submittedName>
</protein>
<evidence type="ECO:0000313" key="2">
    <source>
        <dbReference type="EMBL" id="SYZ67340.1"/>
    </source>
</evidence>
<evidence type="ECO:0000313" key="3">
    <source>
        <dbReference type="Proteomes" id="UP000319462"/>
    </source>
</evidence>
<dbReference type="Proteomes" id="UP000319462">
    <property type="component" value="Chromosome 28"/>
</dbReference>
<dbReference type="InterPro" id="IPR043502">
    <property type="entry name" value="DNA/RNA_pol_sf"/>
</dbReference>
<dbReference type="EMBL" id="LS997627">
    <property type="protein sequence ID" value="SYZ67340.1"/>
    <property type="molecule type" value="Genomic_DNA"/>
</dbReference>